<dbReference type="Gene3D" id="3.40.50.80">
    <property type="entry name" value="Nucleotide-binding domain of ferredoxin-NADP reductase (FNR) module"/>
    <property type="match status" value="1"/>
</dbReference>
<dbReference type="GO" id="GO:0005829">
    <property type="term" value="C:cytosol"/>
    <property type="evidence" value="ECO:0007669"/>
    <property type="project" value="TreeGrafter"/>
</dbReference>
<sequence>FEDCQDSGALTHLWTSFSRESSGDDSKVKYVQDNLTLHAETIVDLLFKENGRFYVCGDARNMAKEVNEVLCSC</sequence>
<feature type="non-terminal residue" evidence="3">
    <location>
        <position position="73"/>
    </location>
</feature>
<dbReference type="GO" id="GO:0010181">
    <property type="term" value="F:FMN binding"/>
    <property type="evidence" value="ECO:0007669"/>
    <property type="project" value="TreeGrafter"/>
</dbReference>
<organism evidence="3 4">
    <name type="scientific">Caligus rogercresseyi</name>
    <name type="common">Sea louse</name>
    <dbReference type="NCBI Taxonomy" id="217165"/>
    <lineage>
        <taxon>Eukaryota</taxon>
        <taxon>Metazoa</taxon>
        <taxon>Ecdysozoa</taxon>
        <taxon>Arthropoda</taxon>
        <taxon>Crustacea</taxon>
        <taxon>Multicrustacea</taxon>
        <taxon>Hexanauplia</taxon>
        <taxon>Copepoda</taxon>
        <taxon>Siphonostomatoida</taxon>
        <taxon>Caligidae</taxon>
        <taxon>Caligus</taxon>
    </lineage>
</organism>
<dbReference type="EMBL" id="CP045892">
    <property type="protein sequence ID" value="QQP52768.1"/>
    <property type="molecule type" value="Genomic_DNA"/>
</dbReference>
<dbReference type="GO" id="GO:0003958">
    <property type="term" value="F:NADPH-hemoprotein reductase activity"/>
    <property type="evidence" value="ECO:0007669"/>
    <property type="project" value="UniProtKB-EC"/>
</dbReference>
<keyword evidence="4" id="KW-1185">Reference proteome</keyword>
<evidence type="ECO:0000313" key="3">
    <source>
        <dbReference type="EMBL" id="QQP52768.1"/>
    </source>
</evidence>
<protein>
    <recommendedName>
        <fullName evidence="2">NADPH--hemoprotein reductase</fullName>
        <ecNumber evidence="2">1.6.2.4</ecNumber>
    </recommendedName>
</protein>
<dbReference type="OrthoDB" id="1856718at2759"/>
<dbReference type="EC" id="1.6.2.4" evidence="2"/>
<name>A0A7T8HME6_CALRO</name>
<dbReference type="AlphaFoldDB" id="A0A7T8HME6"/>
<dbReference type="Proteomes" id="UP000595437">
    <property type="component" value="Chromosome 3"/>
</dbReference>
<proteinExistence type="predicted"/>
<gene>
    <name evidence="3" type="ORF">FKW44_005015</name>
</gene>
<dbReference type="GO" id="GO:0050660">
    <property type="term" value="F:flavin adenine dinucleotide binding"/>
    <property type="evidence" value="ECO:0007669"/>
    <property type="project" value="TreeGrafter"/>
</dbReference>
<dbReference type="PANTHER" id="PTHR19384:SF17">
    <property type="entry name" value="NADPH--CYTOCHROME P450 REDUCTASE"/>
    <property type="match status" value="1"/>
</dbReference>
<dbReference type="SUPFAM" id="SSF52343">
    <property type="entry name" value="Ferredoxin reductase-like, C-terminal NADP-linked domain"/>
    <property type="match status" value="1"/>
</dbReference>
<keyword evidence="1" id="KW-0285">Flavoprotein</keyword>
<reference evidence="4" key="1">
    <citation type="submission" date="2021-01" db="EMBL/GenBank/DDBJ databases">
        <title>Caligus Genome Assembly.</title>
        <authorList>
            <person name="Gallardo-Escarate C."/>
        </authorList>
    </citation>
    <scope>NUCLEOTIDE SEQUENCE [LARGE SCALE GENOMIC DNA]</scope>
</reference>
<feature type="non-terminal residue" evidence="3">
    <location>
        <position position="1"/>
    </location>
</feature>
<evidence type="ECO:0000313" key="4">
    <source>
        <dbReference type="Proteomes" id="UP000595437"/>
    </source>
</evidence>
<dbReference type="PANTHER" id="PTHR19384">
    <property type="entry name" value="NITRIC OXIDE SYNTHASE-RELATED"/>
    <property type="match status" value="1"/>
</dbReference>
<dbReference type="InterPro" id="IPR039261">
    <property type="entry name" value="FNR_nucleotide-bd"/>
</dbReference>
<evidence type="ECO:0000256" key="1">
    <source>
        <dbReference type="ARBA" id="ARBA00022630"/>
    </source>
</evidence>
<accession>A0A7T8HME6</accession>
<evidence type="ECO:0000256" key="2">
    <source>
        <dbReference type="ARBA" id="ARBA00023797"/>
    </source>
</evidence>